<dbReference type="Proteomes" id="UP000223913">
    <property type="component" value="Unassembled WGS sequence"/>
</dbReference>
<name>A0A2D0N8B9_FLAN2</name>
<gene>
    <name evidence="5" type="ORF">CRP01_24345</name>
</gene>
<keyword evidence="3" id="KW-1133">Transmembrane helix</keyword>
<dbReference type="AlphaFoldDB" id="A0A2D0N8B9"/>
<dbReference type="SUPFAM" id="SSF46894">
    <property type="entry name" value="C-terminal effector domain of the bipartite response regulators"/>
    <property type="match status" value="1"/>
</dbReference>
<organism evidence="5 6">
    <name type="scientific">Flavilitoribacter nigricans (strain ATCC 23147 / DSM 23189 / NBRC 102662 / NCIMB 1420 / SS-2)</name>
    <name type="common">Lewinella nigricans</name>
    <dbReference type="NCBI Taxonomy" id="1122177"/>
    <lineage>
        <taxon>Bacteria</taxon>
        <taxon>Pseudomonadati</taxon>
        <taxon>Bacteroidota</taxon>
        <taxon>Saprospiria</taxon>
        <taxon>Saprospirales</taxon>
        <taxon>Lewinellaceae</taxon>
        <taxon>Flavilitoribacter</taxon>
    </lineage>
</organism>
<dbReference type="RefSeq" id="WP_099152716.1">
    <property type="nucleotide sequence ID" value="NZ_PDUD01000028.1"/>
</dbReference>
<dbReference type="OrthoDB" id="799930at2"/>
<dbReference type="InterPro" id="IPR001867">
    <property type="entry name" value="OmpR/PhoB-type_DNA-bd"/>
</dbReference>
<dbReference type="InterPro" id="IPR016032">
    <property type="entry name" value="Sig_transdc_resp-reg_C-effctor"/>
</dbReference>
<sequence length="183" mass="20450">MEISATLNAAPFLLDHRYYVNPAANEIGFLNGTVLDPVLKVEPRLMEVLLRLARAGGRVVKKEQLVAEIWDNYGGGEEALLQSISKLRKLFRDDARNPKVIETIPKKGYRLLPGITKADYLSGAPAERLTPATPVIIQQVGIFTGFIERLTDWRFFLAFVAFSAILIAVLGIVYQIVFWYAVS</sequence>
<keyword evidence="3" id="KW-0472">Membrane</keyword>
<keyword evidence="3" id="KW-0812">Transmembrane</keyword>
<evidence type="ECO:0000256" key="1">
    <source>
        <dbReference type="ARBA" id="ARBA00023125"/>
    </source>
</evidence>
<feature type="DNA-binding region" description="OmpR/PhoB-type" evidence="2">
    <location>
        <begin position="9"/>
        <end position="113"/>
    </location>
</feature>
<protein>
    <recommendedName>
        <fullName evidence="4">OmpR/PhoB-type domain-containing protein</fullName>
    </recommendedName>
</protein>
<keyword evidence="1 2" id="KW-0238">DNA-binding</keyword>
<proteinExistence type="predicted"/>
<dbReference type="PROSITE" id="PS51755">
    <property type="entry name" value="OMPR_PHOB"/>
    <property type="match status" value="1"/>
</dbReference>
<dbReference type="CDD" id="cd00383">
    <property type="entry name" value="trans_reg_C"/>
    <property type="match status" value="1"/>
</dbReference>
<dbReference type="Pfam" id="PF00486">
    <property type="entry name" value="Trans_reg_C"/>
    <property type="match status" value="1"/>
</dbReference>
<keyword evidence="6" id="KW-1185">Reference proteome</keyword>
<accession>A0A2D0N8B9</accession>
<evidence type="ECO:0000313" key="6">
    <source>
        <dbReference type="Proteomes" id="UP000223913"/>
    </source>
</evidence>
<dbReference type="EMBL" id="PDUD01000028">
    <property type="protein sequence ID" value="PHN04003.1"/>
    <property type="molecule type" value="Genomic_DNA"/>
</dbReference>
<evidence type="ECO:0000256" key="3">
    <source>
        <dbReference type="SAM" id="Phobius"/>
    </source>
</evidence>
<dbReference type="GO" id="GO:0006355">
    <property type="term" value="P:regulation of DNA-templated transcription"/>
    <property type="evidence" value="ECO:0007669"/>
    <property type="project" value="InterPro"/>
</dbReference>
<reference evidence="5 6" key="1">
    <citation type="submission" date="2017-10" db="EMBL/GenBank/DDBJ databases">
        <title>The draft genome sequence of Lewinella nigricans NBRC 102662.</title>
        <authorList>
            <person name="Wang K."/>
        </authorList>
    </citation>
    <scope>NUCLEOTIDE SEQUENCE [LARGE SCALE GENOMIC DNA]</scope>
    <source>
        <strain evidence="5 6">NBRC 102662</strain>
    </source>
</reference>
<dbReference type="GO" id="GO:0000160">
    <property type="term" value="P:phosphorelay signal transduction system"/>
    <property type="evidence" value="ECO:0007669"/>
    <property type="project" value="InterPro"/>
</dbReference>
<evidence type="ECO:0000259" key="4">
    <source>
        <dbReference type="PROSITE" id="PS51755"/>
    </source>
</evidence>
<dbReference type="SMART" id="SM00862">
    <property type="entry name" value="Trans_reg_C"/>
    <property type="match status" value="1"/>
</dbReference>
<comment type="caution">
    <text evidence="5">The sequence shown here is derived from an EMBL/GenBank/DDBJ whole genome shotgun (WGS) entry which is preliminary data.</text>
</comment>
<dbReference type="InterPro" id="IPR036388">
    <property type="entry name" value="WH-like_DNA-bd_sf"/>
</dbReference>
<dbReference type="GO" id="GO:0003677">
    <property type="term" value="F:DNA binding"/>
    <property type="evidence" value="ECO:0007669"/>
    <property type="project" value="UniProtKB-UniRule"/>
</dbReference>
<evidence type="ECO:0000256" key="2">
    <source>
        <dbReference type="PROSITE-ProRule" id="PRU01091"/>
    </source>
</evidence>
<feature type="domain" description="OmpR/PhoB-type" evidence="4">
    <location>
        <begin position="9"/>
        <end position="113"/>
    </location>
</feature>
<evidence type="ECO:0000313" key="5">
    <source>
        <dbReference type="EMBL" id="PHN04003.1"/>
    </source>
</evidence>
<feature type="transmembrane region" description="Helical" evidence="3">
    <location>
        <begin position="155"/>
        <end position="182"/>
    </location>
</feature>
<dbReference type="Gene3D" id="1.10.10.10">
    <property type="entry name" value="Winged helix-like DNA-binding domain superfamily/Winged helix DNA-binding domain"/>
    <property type="match status" value="1"/>
</dbReference>